<dbReference type="Pfam" id="PF13359">
    <property type="entry name" value="DDE_Tnp_4"/>
    <property type="match status" value="1"/>
</dbReference>
<dbReference type="GO" id="GO:0005634">
    <property type="term" value="C:nucleus"/>
    <property type="evidence" value="ECO:0007669"/>
    <property type="project" value="UniProtKB-SubCell"/>
</dbReference>
<reference evidence="10" key="1">
    <citation type="submission" date="2025-08" db="UniProtKB">
        <authorList>
            <consortium name="RefSeq"/>
        </authorList>
    </citation>
    <scope>IDENTIFICATION</scope>
    <source>
        <tissue evidence="10">Whole larvae</tissue>
    </source>
</reference>
<comment type="cofactor">
    <cofactor evidence="1">
        <name>a divalent metal cation</name>
        <dbReference type="ChEBI" id="CHEBI:60240"/>
    </cofactor>
</comment>
<keyword evidence="6" id="KW-0378">Hydrolase</keyword>
<dbReference type="PANTHER" id="PTHR22930">
    <property type="match status" value="1"/>
</dbReference>
<dbReference type="GO" id="GO:0046872">
    <property type="term" value="F:metal ion binding"/>
    <property type="evidence" value="ECO:0007669"/>
    <property type="project" value="UniProtKB-KW"/>
</dbReference>
<name>A0A6J1X041_GALME</name>
<protein>
    <submittedName>
        <fullName evidence="10">Uncharacterized protein LOC113518257</fullName>
    </submittedName>
</protein>
<dbReference type="OrthoDB" id="2668416at2759"/>
<comment type="subcellular location">
    <subcellularLocation>
        <location evidence="2">Nucleus</location>
    </subcellularLocation>
</comment>
<comment type="similarity">
    <text evidence="3">Belongs to the HARBI1 family.</text>
</comment>
<dbReference type="KEGG" id="gmw:113518257"/>
<gene>
    <name evidence="10" type="primary">LOC113518257</name>
</gene>
<evidence type="ECO:0000256" key="2">
    <source>
        <dbReference type="ARBA" id="ARBA00004123"/>
    </source>
</evidence>
<keyword evidence="7" id="KW-0539">Nucleus</keyword>
<evidence type="ECO:0000313" key="9">
    <source>
        <dbReference type="Proteomes" id="UP001652740"/>
    </source>
</evidence>
<evidence type="ECO:0000313" key="10">
    <source>
        <dbReference type="RefSeq" id="XP_026758890.1"/>
    </source>
</evidence>
<dbReference type="AlphaFoldDB" id="A0A6J1X041"/>
<dbReference type="InterPro" id="IPR045249">
    <property type="entry name" value="HARBI1-like"/>
</dbReference>
<dbReference type="GO" id="GO:0016787">
    <property type="term" value="F:hydrolase activity"/>
    <property type="evidence" value="ECO:0007669"/>
    <property type="project" value="UniProtKB-KW"/>
</dbReference>
<keyword evidence="5" id="KW-0479">Metal-binding</keyword>
<accession>A0A6J1X041</accession>
<dbReference type="Proteomes" id="UP001652740">
    <property type="component" value="Unplaced"/>
</dbReference>
<evidence type="ECO:0000256" key="6">
    <source>
        <dbReference type="ARBA" id="ARBA00022801"/>
    </source>
</evidence>
<dbReference type="GO" id="GO:0004518">
    <property type="term" value="F:nuclease activity"/>
    <property type="evidence" value="ECO:0007669"/>
    <property type="project" value="UniProtKB-KW"/>
</dbReference>
<evidence type="ECO:0000259" key="8">
    <source>
        <dbReference type="Pfam" id="PF13359"/>
    </source>
</evidence>
<proteinExistence type="inferred from homology"/>
<dbReference type="RefSeq" id="XP_026758890.1">
    <property type="nucleotide sequence ID" value="XM_026903089.3"/>
</dbReference>
<feature type="domain" description="DDE Tnp4" evidence="8">
    <location>
        <begin position="207"/>
        <end position="342"/>
    </location>
</feature>
<sequence>MNRFDKEFITELFMDSDSVFTVNRLVLAVANVINDNNDNITNFNEELNEEFQVLKTISTTDINATSVAKGVNSYYENTIKKFDDYEYMNKFKMKKATVQALVHFLAEHVICDGTVIVPLEKKVHIFLWLMTNDTSYQDTGLLFGLHKSSVSYIFQEIASALSDQRYNFINWPTIEEQHITRLKVYSRFKFPNCVGFLDACRFKVGSRRKKNNVLDTVLMQAVCDESLMFIDIHIGSVGKTKKSKVFRESQLSQELKNFIHFDNHILGDSEYKLKKNLITPFSSEELLTSEEMKFNEVHWKARSYIGHAFELLKERFRRLNHIDVCKPEFVATLIYSACVLHNFLLLHEGYPEMKEEAVVCDEGVTIDSNIIKTAIEKRQFLCNYINYMNMDNI</sequence>
<dbReference type="PANTHER" id="PTHR22930:SF85">
    <property type="entry name" value="GH03217P-RELATED"/>
    <property type="match status" value="1"/>
</dbReference>
<evidence type="ECO:0000256" key="1">
    <source>
        <dbReference type="ARBA" id="ARBA00001968"/>
    </source>
</evidence>
<evidence type="ECO:0000256" key="5">
    <source>
        <dbReference type="ARBA" id="ARBA00022723"/>
    </source>
</evidence>
<organism evidence="9 10">
    <name type="scientific">Galleria mellonella</name>
    <name type="common">Greater wax moth</name>
    <dbReference type="NCBI Taxonomy" id="7137"/>
    <lineage>
        <taxon>Eukaryota</taxon>
        <taxon>Metazoa</taxon>
        <taxon>Ecdysozoa</taxon>
        <taxon>Arthropoda</taxon>
        <taxon>Hexapoda</taxon>
        <taxon>Insecta</taxon>
        <taxon>Pterygota</taxon>
        <taxon>Neoptera</taxon>
        <taxon>Endopterygota</taxon>
        <taxon>Lepidoptera</taxon>
        <taxon>Glossata</taxon>
        <taxon>Ditrysia</taxon>
        <taxon>Pyraloidea</taxon>
        <taxon>Pyralidae</taxon>
        <taxon>Galleriinae</taxon>
        <taxon>Galleria</taxon>
    </lineage>
</organism>
<dbReference type="InParanoid" id="A0A6J1X041"/>
<evidence type="ECO:0000256" key="4">
    <source>
        <dbReference type="ARBA" id="ARBA00022722"/>
    </source>
</evidence>
<evidence type="ECO:0000256" key="7">
    <source>
        <dbReference type="ARBA" id="ARBA00023242"/>
    </source>
</evidence>
<dbReference type="GeneID" id="113518257"/>
<dbReference type="InterPro" id="IPR027806">
    <property type="entry name" value="HARBI1_dom"/>
</dbReference>
<keyword evidence="9" id="KW-1185">Reference proteome</keyword>
<evidence type="ECO:0000256" key="3">
    <source>
        <dbReference type="ARBA" id="ARBA00006958"/>
    </source>
</evidence>
<keyword evidence="4" id="KW-0540">Nuclease</keyword>